<gene>
    <name evidence="5" type="primary">TNFRSF13B</name>
</gene>
<evidence type="ECO:0000313" key="4">
    <source>
        <dbReference type="Proteomes" id="UP001652624"/>
    </source>
</evidence>
<protein>
    <submittedName>
        <fullName evidence="5">Tumor necrosis factor receptor superfamily member 13B isoform X1</fullName>
    </submittedName>
</protein>
<proteinExistence type="predicted"/>
<feature type="region of interest" description="Disordered" evidence="1">
    <location>
        <begin position="121"/>
        <end position="147"/>
    </location>
</feature>
<sequence>MNDLGLSRRGGWNRSQAGWEQLAPQGLWVMVAMKSCPEEQYWDTLLNGCLSCRSICSHQVPRSCAAFCKSLSCHKEPGRYYDQLLRECISCASICGRHPKQCTYICEKKFRSQVNLPPELRTQWTGETGNRPNNLGRSQGSEHRGTEAVAPGLKLSAEQRALVYSTLGLCLCAIICCFLLAVACFFKRRGEQLSCQATPEPGKTGTSITKADHWMEGGSTMDGPPEPVETCSFCFPERREPTQESAGAPGAPSPVSMERWGHHRTETRLHCAHSQAGCLEVVCMPTQDRGPAM</sequence>
<dbReference type="InterPro" id="IPR022317">
    <property type="entry name" value="TNFR_13B"/>
</dbReference>
<evidence type="ECO:0000259" key="3">
    <source>
        <dbReference type="Pfam" id="PF09305"/>
    </source>
</evidence>
<dbReference type="Pfam" id="PF09305">
    <property type="entry name" value="TACI-CRD2"/>
    <property type="match status" value="2"/>
</dbReference>
<dbReference type="PANTHER" id="PTHR15511:SF2">
    <property type="entry name" value="TUMOR NECROSIS FACTOR RECEPTOR SUPERFAMILY MEMBER 13B"/>
    <property type="match status" value="1"/>
</dbReference>
<name>A0ABM3YDU9_ERIEU</name>
<feature type="domain" description="TACI cysteine-rich" evidence="3">
    <location>
        <begin position="71"/>
        <end position="109"/>
    </location>
</feature>
<dbReference type="Proteomes" id="UP001652624">
    <property type="component" value="Chromosome 12"/>
</dbReference>
<keyword evidence="4" id="KW-1185">Reference proteome</keyword>
<keyword evidence="2" id="KW-1133">Transmembrane helix</keyword>
<dbReference type="RefSeq" id="XP_060059252.1">
    <property type="nucleotide sequence ID" value="XM_060203269.1"/>
</dbReference>
<dbReference type="CDD" id="cd13415">
    <property type="entry name" value="TNFRSF13B"/>
    <property type="match status" value="1"/>
</dbReference>
<accession>A0ABM3YDU9</accession>
<feature type="transmembrane region" description="Helical" evidence="2">
    <location>
        <begin position="161"/>
        <end position="186"/>
    </location>
</feature>
<dbReference type="InterPro" id="IPR015384">
    <property type="entry name" value="TACI_Cys-rich-dom"/>
</dbReference>
<keyword evidence="2" id="KW-0812">Transmembrane</keyword>
<dbReference type="PRINTS" id="PR01963">
    <property type="entry name" value="TNFACTORR13B"/>
</dbReference>
<organism evidence="4 5">
    <name type="scientific">Erinaceus europaeus</name>
    <name type="common">Western European hedgehog</name>
    <dbReference type="NCBI Taxonomy" id="9365"/>
    <lineage>
        <taxon>Eukaryota</taxon>
        <taxon>Metazoa</taxon>
        <taxon>Chordata</taxon>
        <taxon>Craniata</taxon>
        <taxon>Vertebrata</taxon>
        <taxon>Euteleostomi</taxon>
        <taxon>Mammalia</taxon>
        <taxon>Eutheria</taxon>
        <taxon>Laurasiatheria</taxon>
        <taxon>Eulipotyphla</taxon>
        <taxon>Erinaceidae</taxon>
        <taxon>Erinaceinae</taxon>
        <taxon>Erinaceus</taxon>
    </lineage>
</organism>
<feature type="domain" description="TACI cysteine-rich" evidence="3">
    <location>
        <begin position="36"/>
        <end position="69"/>
    </location>
</feature>
<evidence type="ECO:0000256" key="2">
    <source>
        <dbReference type="SAM" id="Phobius"/>
    </source>
</evidence>
<dbReference type="Gene3D" id="4.10.1290.10">
    <property type="entry name" value="Tumor necrosis factor receptor superfamily"/>
    <property type="match status" value="2"/>
</dbReference>
<dbReference type="SUPFAM" id="SSF57586">
    <property type="entry name" value="TNF receptor-like"/>
    <property type="match status" value="2"/>
</dbReference>
<keyword evidence="2" id="KW-0472">Membrane</keyword>
<evidence type="ECO:0000256" key="1">
    <source>
        <dbReference type="SAM" id="MobiDB-lite"/>
    </source>
</evidence>
<dbReference type="PANTHER" id="PTHR15511">
    <property type="entry name" value="TUMOR NECROSIS FACTOR RECEPTOR SUPERFAMILY MEMBER 13B"/>
    <property type="match status" value="1"/>
</dbReference>
<feature type="compositionally biased region" description="Polar residues" evidence="1">
    <location>
        <begin position="122"/>
        <end position="139"/>
    </location>
</feature>
<evidence type="ECO:0000313" key="5">
    <source>
        <dbReference type="RefSeq" id="XP_060059252.1"/>
    </source>
</evidence>
<keyword evidence="5" id="KW-0675">Receptor</keyword>
<dbReference type="GeneID" id="103119414"/>
<reference evidence="5" key="1">
    <citation type="submission" date="2025-08" db="UniProtKB">
        <authorList>
            <consortium name="RefSeq"/>
        </authorList>
    </citation>
    <scope>IDENTIFICATION</scope>
</reference>